<dbReference type="InterPro" id="IPR003439">
    <property type="entry name" value="ABC_transporter-like_ATP-bd"/>
</dbReference>
<sequence>MDSILQIDNLTVSFNGFRAVNHVKTEIEKGEIRFFIGPNGAGKTTLLDAICGRVKPQSGQVLFSGNLDVTRYSEHEIVNIGIGRKFQVPSVFAHMSVYENMELAVVKDRSLYSSIFHKLNNEQRERIEDILVTIGLYEKRLNTPKALSHGEKQWLEIGMLLAQEPKLMLLDEPVAGMGRSETDVTGKLLEKIARNCTIIVVEHDMEFVKDYATKVTVLHEGAILDEGSVSEVQSNQKVIDVYLGRGGEGECLM</sequence>
<dbReference type="GO" id="GO:0005524">
    <property type="term" value="F:ATP binding"/>
    <property type="evidence" value="ECO:0007669"/>
    <property type="project" value="UniProtKB-KW"/>
</dbReference>
<evidence type="ECO:0000313" key="6">
    <source>
        <dbReference type="Proteomes" id="UP000036356"/>
    </source>
</evidence>
<feature type="domain" description="ABC transporter" evidence="4">
    <location>
        <begin position="5"/>
        <end position="245"/>
    </location>
</feature>
<name>A0A0J1FR14_9FIRM</name>
<dbReference type="STRING" id="476652.DEAC_c19780"/>
<dbReference type="PANTHER" id="PTHR45772">
    <property type="entry name" value="CONSERVED COMPONENT OF ABC TRANSPORTER FOR NATURAL AMINO ACIDS-RELATED"/>
    <property type="match status" value="1"/>
</dbReference>
<keyword evidence="2" id="KW-0547">Nucleotide-binding</keyword>
<keyword evidence="6" id="KW-1185">Reference proteome</keyword>
<dbReference type="PANTHER" id="PTHR45772:SF8">
    <property type="entry name" value="HIGH-AFFINITY BRANCHED-CHAIN AMINO ACID TRANSPORT ATP-BINDING PROTEIN"/>
    <property type="match status" value="1"/>
</dbReference>
<evidence type="ECO:0000256" key="1">
    <source>
        <dbReference type="ARBA" id="ARBA00022448"/>
    </source>
</evidence>
<keyword evidence="3 5" id="KW-0067">ATP-binding</keyword>
<dbReference type="InterPro" id="IPR027417">
    <property type="entry name" value="P-loop_NTPase"/>
</dbReference>
<dbReference type="NCBIfam" id="TIGR03411">
    <property type="entry name" value="urea_trans_UrtD"/>
    <property type="match status" value="1"/>
</dbReference>
<dbReference type="GO" id="GO:0016887">
    <property type="term" value="F:ATP hydrolysis activity"/>
    <property type="evidence" value="ECO:0007669"/>
    <property type="project" value="InterPro"/>
</dbReference>
<comment type="caution">
    <text evidence="5">The sequence shown here is derived from an EMBL/GenBank/DDBJ whole genome shotgun (WGS) entry which is preliminary data.</text>
</comment>
<dbReference type="CDD" id="cd03219">
    <property type="entry name" value="ABC_Mj1267_LivG_branched"/>
    <property type="match status" value="1"/>
</dbReference>
<keyword evidence="5" id="KW-0378">Hydrolase</keyword>
<dbReference type="InterPro" id="IPR003593">
    <property type="entry name" value="AAA+_ATPase"/>
</dbReference>
<dbReference type="EMBL" id="LDZY01000006">
    <property type="protein sequence ID" value="KLU65939.1"/>
    <property type="molecule type" value="Genomic_DNA"/>
</dbReference>
<dbReference type="GO" id="GO:0005886">
    <property type="term" value="C:plasma membrane"/>
    <property type="evidence" value="ECO:0007669"/>
    <property type="project" value="TreeGrafter"/>
</dbReference>
<gene>
    <name evidence="5" type="primary">lptB_2</name>
    <name evidence="5" type="ORF">DEAC_c19780</name>
</gene>
<dbReference type="PATRIC" id="fig|476652.3.peg.2045"/>
<evidence type="ECO:0000259" key="4">
    <source>
        <dbReference type="PROSITE" id="PS50893"/>
    </source>
</evidence>
<proteinExistence type="predicted"/>
<dbReference type="Gene3D" id="3.40.50.300">
    <property type="entry name" value="P-loop containing nucleotide triphosphate hydrolases"/>
    <property type="match status" value="1"/>
</dbReference>
<evidence type="ECO:0000256" key="2">
    <source>
        <dbReference type="ARBA" id="ARBA00022741"/>
    </source>
</evidence>
<dbReference type="Proteomes" id="UP000036356">
    <property type="component" value="Unassembled WGS sequence"/>
</dbReference>
<dbReference type="FunFam" id="3.40.50.300:FF:000421">
    <property type="entry name" value="Branched-chain amino acid ABC transporter ATP-binding protein"/>
    <property type="match status" value="1"/>
</dbReference>
<evidence type="ECO:0000256" key="3">
    <source>
        <dbReference type="ARBA" id="ARBA00022840"/>
    </source>
</evidence>
<dbReference type="Pfam" id="PF00005">
    <property type="entry name" value="ABC_tran"/>
    <property type="match status" value="1"/>
</dbReference>
<dbReference type="PROSITE" id="PS50893">
    <property type="entry name" value="ABC_TRANSPORTER_2"/>
    <property type="match status" value="1"/>
</dbReference>
<dbReference type="InterPro" id="IPR051120">
    <property type="entry name" value="ABC_AA/LPS_Transport"/>
</dbReference>
<protein>
    <submittedName>
        <fullName evidence="5">Lipopolysaccharide export system ATP-binding protein LptB</fullName>
        <ecNumber evidence="5">3.6.3.-</ecNumber>
    </submittedName>
</protein>
<reference evidence="5 6" key="1">
    <citation type="submission" date="2015-06" db="EMBL/GenBank/DDBJ databases">
        <title>Draft genome of the moderately acidophilic sulfate reducer Candidatus Desulfosporosinus acididurans strain M1.</title>
        <authorList>
            <person name="Poehlein A."/>
            <person name="Petzsch P."/>
            <person name="Johnson B.D."/>
            <person name="Schloemann M."/>
            <person name="Daniel R."/>
            <person name="Muehling M."/>
        </authorList>
    </citation>
    <scope>NUCLEOTIDE SEQUENCE [LARGE SCALE GENOMIC DNA]</scope>
    <source>
        <strain evidence="5 6">M1</strain>
    </source>
</reference>
<dbReference type="InterPro" id="IPR017781">
    <property type="entry name" value="ABC_transptr_urea_ATP-bd_UrtD"/>
</dbReference>
<dbReference type="SUPFAM" id="SSF52540">
    <property type="entry name" value="P-loop containing nucleoside triphosphate hydrolases"/>
    <property type="match status" value="1"/>
</dbReference>
<dbReference type="RefSeq" id="WP_047809856.1">
    <property type="nucleotide sequence ID" value="NZ_LDZY01000006.1"/>
</dbReference>
<dbReference type="SMART" id="SM00382">
    <property type="entry name" value="AAA"/>
    <property type="match status" value="1"/>
</dbReference>
<accession>A0A0J1FR14</accession>
<organism evidence="5 6">
    <name type="scientific">Desulfosporosinus acididurans</name>
    <dbReference type="NCBI Taxonomy" id="476652"/>
    <lineage>
        <taxon>Bacteria</taxon>
        <taxon>Bacillati</taxon>
        <taxon>Bacillota</taxon>
        <taxon>Clostridia</taxon>
        <taxon>Eubacteriales</taxon>
        <taxon>Desulfitobacteriaceae</taxon>
        <taxon>Desulfosporosinus</taxon>
    </lineage>
</organism>
<evidence type="ECO:0000313" key="5">
    <source>
        <dbReference type="EMBL" id="KLU65939.1"/>
    </source>
</evidence>
<keyword evidence="1" id="KW-0813">Transport</keyword>
<dbReference type="EC" id="3.6.3.-" evidence="5"/>
<dbReference type="AlphaFoldDB" id="A0A0J1FR14"/>